<dbReference type="InterPro" id="IPR040840">
    <property type="entry name" value="TcA_TcB_BD"/>
</dbReference>
<dbReference type="RefSeq" id="WP_203906578.1">
    <property type="nucleotide sequence ID" value="NZ_BONY01000003.1"/>
</dbReference>
<feature type="domain" description="ABC toxin N-terminal" evidence="3">
    <location>
        <begin position="817"/>
        <end position="905"/>
    </location>
</feature>
<feature type="domain" description="Tc toxin complex TcA C-terminal TcB-binding" evidence="2">
    <location>
        <begin position="1408"/>
        <end position="1693"/>
    </location>
</feature>
<feature type="region of interest" description="Disordered" evidence="1">
    <location>
        <begin position="1"/>
        <end position="49"/>
    </location>
</feature>
<organism evidence="4 5">
    <name type="scientific">Rhizocola hellebori</name>
    <dbReference type="NCBI Taxonomy" id="1392758"/>
    <lineage>
        <taxon>Bacteria</taxon>
        <taxon>Bacillati</taxon>
        <taxon>Actinomycetota</taxon>
        <taxon>Actinomycetes</taxon>
        <taxon>Micromonosporales</taxon>
        <taxon>Micromonosporaceae</taxon>
        <taxon>Rhizocola</taxon>
    </lineage>
</organism>
<accession>A0A8J3VDN8</accession>
<keyword evidence="5" id="KW-1185">Reference proteome</keyword>
<name>A0A8J3VDN8_9ACTN</name>
<dbReference type="Pfam" id="PF20220">
    <property type="entry name" value="ABC_toxin_N"/>
    <property type="match status" value="1"/>
</dbReference>
<comment type="caution">
    <text evidence="4">The sequence shown here is derived from an EMBL/GenBank/DDBJ whole genome shotgun (WGS) entry which is preliminary data.</text>
</comment>
<evidence type="ECO:0000313" key="5">
    <source>
        <dbReference type="Proteomes" id="UP000612899"/>
    </source>
</evidence>
<reference evidence="4" key="1">
    <citation type="submission" date="2021-01" db="EMBL/GenBank/DDBJ databases">
        <title>Whole genome shotgun sequence of Rhizocola hellebori NBRC 109834.</title>
        <authorList>
            <person name="Komaki H."/>
            <person name="Tamura T."/>
        </authorList>
    </citation>
    <scope>NUCLEOTIDE SEQUENCE</scope>
    <source>
        <strain evidence="4">NBRC 109834</strain>
    </source>
</reference>
<evidence type="ECO:0000313" key="4">
    <source>
        <dbReference type="EMBL" id="GIH02637.1"/>
    </source>
</evidence>
<proteinExistence type="predicted"/>
<sequence length="1864" mass="204155">MLVQSGLSDSAARVEVLAQGPVANLDDSDPPPGNDDPGPTGAGGHTGPTLEEVLSISIDTPAHTDTFNGNSSSGVMIPVTGSIMPGVGDTIKEVRVRLGNAPSVLANLEPANDWRWSAVVGPVKTAGVVHIGAKVYATDSNDNPKSEGQGRSVMVVLNDDIKPAVTFVTPTGTSANPKVVSLVDGEYSVPIDVTVSDSSGVLSGDYWDNVAMAWVPLDPNNATGHWKATATLSYQDGIQAIKVRAKDTKGNIGADLVWVRTKDTTKPTLKVKGDLTFSIPGKVGVGAVLPALSGVATDYESGVAKVQWALNPAPGQPPTNPVTSSSGKYYAKWRIENVGLPMGPNRIVVRAFDVAGNETGKVEVKIAVTEQYAPVDPTVHEYFRSLVDFVVRRLGYKGSSAINTGVLNSVLLQPFGKVLDDKLRQDSVSQLRLTVEVLRRYFDSVLTEFFDKIAEQGGDPAKGLQAKAASDAVEAAYRQEAYAATLRQLGTSIEELSAALRADLPIRRALADRLGIDLDEGAIRGGSGDNNLQQFLLAPGQFEQAKLETLFGLVDFHRDPFADPATDPVLLQLQFRRLDAAWRGWDLSAFGAVIDPDVISEQDLQPGANPALPLLLARRSWLDGLLTAMREFPTPKLTPKPLLARFDNVVSAFFGPVDVLLTAKSRMDKGEDITAELEPRQLTFAAFSRLMAVRALTETGKVVNADWEDVYAILVHVNKLRSIPAWREAEYGAGLVLGPTFFQLGPVDRDGPAPSPWRLARGARPRWRNTLQGRIERRLALRQALASAVAAVEEQTHPALRDGLMVALNPLAPASASALGRLLMIDVMAGGAVRISRVEQAIQTLQALLVRVRTGDAPDWSRVSNESQEDFDEELKWMGSYTNWYAAMQIFLFPENHLDPTLRPDDGPSDPATPSTKFRNLVSALRTTRLLTPERALEHANVFNGNEFPDDFEPPRTAIDLADRRKRITDDINEAYSGSYVDKLKKLVGSNDRREKYYFAPLAIALHLQKAGQYLAALDWYRMIYAFDQPVATRKIYYPLHLERDPNPNDALIFERNVFWLTDTLNAHDIVEESYGQAPSVRYNVHTRYVVMSIVRCLLDFADAVFVQDTNESVPRARALYLQALDLLAIEELNPKKVDGLTPNEVVTGLVRRAQIALAKIRTGRNAAGLIRQLDTVTPMTLTGGSPLVVNSGPFGSAALRAFQPTPYRYTTLIERAKQLAGLAAQVEQSYLAALEKHDAEKYNMLKARQDLALANANVTLQGLRAVEAADGVTLAQRQQERATYQIEEYQHLLDEPMNGWERKLLGDYHDALVARNWVAGLDAALTTAQAVQSAASWEKATFFGAGIPSLAAVTLLAGAKFGATVNLNDIETDIQRHSLHASVENRVREWTMQQGLAHKDEAISAAQYQVALDHQAIVDQEGFISRMQLAHAEATVAFLSNKFTNIELYQWMIDVLQDVYSYFLRQATAVAQLAQNQLAFETQQAAPVYIRKDYWQPDDAGPSDDSAKDRRGLTGSARLQQDIYQLDQFAFETNQRKLQLTKTISLARLAPAEFQAFRRTGVLPFITPMALFDQDFPGHYLRLVRQVRTSVIALVPPHQGIRATLTNGGISRAVIGGDSFQSVRLTRAPESVALTSPANSTGLFDLDAQPELMQPFELSGVETAWLLEMPKAANTFDYRTIADVLVTIDYTALASGEYRQKVIQQLDRTVQASRSYSIRDQFPDQWYDLHNPARPDAPLQIEFGTTPGDFPANVDNLVTEQLALFVVFADDSNSPVRVSLTFTPDTAGASPISGEATTTGDGIASTRIGNAPAWIPMLNHQPTGRWRLAFPDAAPVRDLLDREGIADLVLVVTYTGQTPEWPI</sequence>
<evidence type="ECO:0008006" key="6">
    <source>
        <dbReference type="Google" id="ProtNLM"/>
    </source>
</evidence>
<dbReference type="InterPro" id="IPR046839">
    <property type="entry name" value="ABC_toxin_N"/>
</dbReference>
<evidence type="ECO:0000256" key="1">
    <source>
        <dbReference type="SAM" id="MobiDB-lite"/>
    </source>
</evidence>
<evidence type="ECO:0000259" key="3">
    <source>
        <dbReference type="Pfam" id="PF20220"/>
    </source>
</evidence>
<dbReference type="Pfam" id="PF18276">
    <property type="entry name" value="TcA_TcB_BD"/>
    <property type="match status" value="1"/>
</dbReference>
<evidence type="ECO:0000259" key="2">
    <source>
        <dbReference type="Pfam" id="PF18276"/>
    </source>
</evidence>
<dbReference type="EMBL" id="BONY01000003">
    <property type="protein sequence ID" value="GIH02637.1"/>
    <property type="molecule type" value="Genomic_DNA"/>
</dbReference>
<gene>
    <name evidence="4" type="ORF">Rhe02_07040</name>
</gene>
<dbReference type="Proteomes" id="UP000612899">
    <property type="component" value="Unassembled WGS sequence"/>
</dbReference>
<protein>
    <recommendedName>
        <fullName evidence="6">Tc toxin complex TcA C-terminal TcB-binding domain-containing protein</fullName>
    </recommendedName>
</protein>